<dbReference type="GO" id="GO:0000272">
    <property type="term" value="P:polysaccharide catabolic process"/>
    <property type="evidence" value="ECO:0007669"/>
    <property type="project" value="InterPro"/>
</dbReference>
<feature type="region of interest" description="Disordered" evidence="4">
    <location>
        <begin position="460"/>
        <end position="506"/>
    </location>
</feature>
<feature type="transmembrane region" description="Helical" evidence="5">
    <location>
        <begin position="12"/>
        <end position="34"/>
    </location>
</feature>
<proteinExistence type="inferred from homology"/>
<evidence type="ECO:0000259" key="6">
    <source>
        <dbReference type="Pfam" id="PF00150"/>
    </source>
</evidence>
<keyword evidence="5" id="KW-1133">Transmembrane helix</keyword>
<dbReference type="PANTHER" id="PTHR12631:SF10">
    <property type="entry name" value="BETA-XYLOSIDASE-LIKE PROTEIN-RELATED"/>
    <property type="match status" value="1"/>
</dbReference>
<keyword evidence="1 3" id="KW-0378">Hydrolase</keyword>
<reference evidence="7 8" key="1">
    <citation type="submission" date="2016-09" db="EMBL/GenBank/DDBJ databases">
        <title>genome sequence of Mycobacterium sp. 739 SCH.</title>
        <authorList>
            <person name="Greninger A.L."/>
            <person name="Qin X."/>
            <person name="Jerome K."/>
            <person name="Vora S."/>
            <person name="Quinn K."/>
        </authorList>
    </citation>
    <scope>NUCLEOTIDE SEQUENCE [LARGE SCALE GENOMIC DNA]</scope>
    <source>
        <strain evidence="7 8">SCH</strain>
    </source>
</reference>
<dbReference type="InterPro" id="IPR017853">
    <property type="entry name" value="GH"/>
</dbReference>
<dbReference type="Pfam" id="PF00150">
    <property type="entry name" value="Cellulase"/>
    <property type="match status" value="1"/>
</dbReference>
<dbReference type="SUPFAM" id="SSF51445">
    <property type="entry name" value="(Trans)glycosidases"/>
    <property type="match status" value="1"/>
</dbReference>
<dbReference type="InterPro" id="IPR001547">
    <property type="entry name" value="Glyco_hydro_5"/>
</dbReference>
<keyword evidence="8" id="KW-1185">Reference proteome</keyword>
<dbReference type="OrthoDB" id="5241152at2"/>
<comment type="similarity">
    <text evidence="3">Belongs to the glycosyl hydrolase 5 (cellulase A) family.</text>
</comment>
<feature type="compositionally biased region" description="Polar residues" evidence="4">
    <location>
        <begin position="535"/>
        <end position="549"/>
    </location>
</feature>
<evidence type="ECO:0000256" key="3">
    <source>
        <dbReference type="RuleBase" id="RU361153"/>
    </source>
</evidence>
<gene>
    <name evidence="7" type="ORF">BEL07_17025</name>
</gene>
<evidence type="ECO:0000313" key="8">
    <source>
        <dbReference type="Proteomes" id="UP000178953"/>
    </source>
</evidence>
<feature type="domain" description="Glycoside hydrolase family 5" evidence="6">
    <location>
        <begin position="67"/>
        <end position="308"/>
    </location>
</feature>
<protein>
    <recommendedName>
        <fullName evidence="6">Glycoside hydrolase family 5 domain-containing protein</fullName>
    </recommendedName>
</protein>
<feature type="compositionally biased region" description="Gly residues" evidence="4">
    <location>
        <begin position="559"/>
        <end position="581"/>
    </location>
</feature>
<feature type="compositionally biased region" description="Low complexity" evidence="4">
    <location>
        <begin position="582"/>
        <end position="595"/>
    </location>
</feature>
<organism evidence="7 8">
    <name type="scientific">Mycolicibacterium grossiae</name>
    <dbReference type="NCBI Taxonomy" id="1552759"/>
    <lineage>
        <taxon>Bacteria</taxon>
        <taxon>Bacillati</taxon>
        <taxon>Actinomycetota</taxon>
        <taxon>Actinomycetes</taxon>
        <taxon>Mycobacteriales</taxon>
        <taxon>Mycobacteriaceae</taxon>
        <taxon>Mycolicibacterium</taxon>
    </lineage>
</organism>
<sequence length="622" mass="63268">MWQSANIQSGLIVKRFVVAGVATVAVSAVGALTLSPAIPSVSMDVAEAAAINESNTTIGIADSDLYFESPAAIDAALDEMQAMGVNTVRIGIPWAGINPIPGYYDWSQSDYLINAADARGMGILAVITTTPGYQQNGSGVYSAPVDPAAYGEFAGLAAQRYAGKVGAYEIWNEPNAAPFYGPAPDPAGYTELLKAAYPAIKAADPNATVVGGVVGSTVTYGNLTLNPVTFVDQMYQAGAQGYFDALSFHPYQYTMPFSEGGYHPDSPLNQLDDIHDLMVANGDAGKLIWASEYGEPTAVATEEQQAAYIRDMLTTWRQIGYTGPAFVYTLQDTDSSSTDPEATFGLIRSDGTWKPAAYVVQELAQSQNTTPQMAQMALALPQADTADPAALATLQQIAGPTDPTTQTQLTAATTQMAATAPTATVTDPTAPAVVQPSVTQPALAEPTIAAPTLMQPTLAAPAPATAPTTASAPAPSTTAAPAPTTAPTSTAPAPVQSTTTAPTMAEPTIATPTIATPTLQQPTIAVAPTAPADVPSTSLDPSRTVQVPDSTSTAPSTGTTGGATTGTTGGATTGTTGGTTTGTGTTAGTTSSSSGTTGGSTGGTTKSSTDQTKKKDRTGTRR</sequence>
<dbReference type="Proteomes" id="UP000178953">
    <property type="component" value="Unassembled WGS sequence"/>
</dbReference>
<evidence type="ECO:0000256" key="4">
    <source>
        <dbReference type="SAM" id="MobiDB-lite"/>
    </source>
</evidence>
<dbReference type="InterPro" id="IPR051923">
    <property type="entry name" value="Glycosyl_Hydrolase_39"/>
</dbReference>
<keyword evidence="2 3" id="KW-0326">Glycosidase</keyword>
<feature type="compositionally biased region" description="Basic and acidic residues" evidence="4">
    <location>
        <begin position="611"/>
        <end position="622"/>
    </location>
</feature>
<dbReference type="Gene3D" id="3.20.20.80">
    <property type="entry name" value="Glycosidases"/>
    <property type="match status" value="1"/>
</dbReference>
<keyword evidence="5" id="KW-0812">Transmembrane</keyword>
<evidence type="ECO:0000313" key="7">
    <source>
        <dbReference type="EMBL" id="OFJ52549.1"/>
    </source>
</evidence>
<dbReference type="EMBL" id="MCHX01000038">
    <property type="protein sequence ID" value="OFJ52549.1"/>
    <property type="molecule type" value="Genomic_DNA"/>
</dbReference>
<comment type="caution">
    <text evidence="7">The sequence shown here is derived from an EMBL/GenBank/DDBJ whole genome shotgun (WGS) entry which is preliminary data.</text>
</comment>
<evidence type="ECO:0000256" key="2">
    <source>
        <dbReference type="ARBA" id="ARBA00023295"/>
    </source>
</evidence>
<evidence type="ECO:0000256" key="1">
    <source>
        <dbReference type="ARBA" id="ARBA00022801"/>
    </source>
</evidence>
<dbReference type="RefSeq" id="WP_070354299.1">
    <property type="nucleotide sequence ID" value="NZ_MCHX01000038.1"/>
</dbReference>
<dbReference type="PANTHER" id="PTHR12631">
    <property type="entry name" value="ALPHA-L-IDURONIDASE"/>
    <property type="match status" value="1"/>
</dbReference>
<name>A0A1E8Q3C0_9MYCO</name>
<evidence type="ECO:0000256" key="5">
    <source>
        <dbReference type="SAM" id="Phobius"/>
    </source>
</evidence>
<accession>A0A1E8Q3C0</accession>
<keyword evidence="5" id="KW-0472">Membrane</keyword>
<dbReference type="AlphaFoldDB" id="A0A1E8Q3C0"/>
<feature type="region of interest" description="Disordered" evidence="4">
    <location>
        <begin position="529"/>
        <end position="622"/>
    </location>
</feature>
<dbReference type="GO" id="GO:0004553">
    <property type="term" value="F:hydrolase activity, hydrolyzing O-glycosyl compounds"/>
    <property type="evidence" value="ECO:0007669"/>
    <property type="project" value="InterPro"/>
</dbReference>